<proteinExistence type="predicted"/>
<dbReference type="Pfam" id="PF01565">
    <property type="entry name" value="FAD_binding_4"/>
    <property type="match status" value="1"/>
</dbReference>
<protein>
    <recommendedName>
        <fullName evidence="3">FAD-binding PCMH-type domain-containing protein</fullName>
    </recommendedName>
</protein>
<sequence>MFRLRPCQKRDSGAPLPKASKREWKNWSRNLRYLPPKSGKYMFAPRTQAELIKVLSDASKKEVKVRVSGQRHSQPPLVIHDNTVSGRSAKPDIFIIDLSYYADLDNGQRFEILENNQCRVNAGVREDELDAFLQSNNLALQTVTAGGIFSIGGMCANDVHGGTVAAGIFAETCVSFTIMKHDGTIETIHENDSANEASGIKPIQVARVNLGTLGVVTSITIQCLPRPFLESLQNEIVVFHAEDKETFAKKFLPLFQHQRLETFFDPYNGKYVALTWDIDENLASGSPNPPENNVETTMEHANEGKYGAPLEGKLLELPAELVTSEVQVAKECTDAELLMTTALFTIRRDQFADGKKSYSEAWLLKAARTVFMSYFFELPNLDEAALIMAWELMDVVKKLTVLPENFHLAGPMEFRFVKGGDSLMAGTYCGGTDTDSSSDKWFINLDLIGFVDVDESEATSYSDKLLRFFATVEKTWFEAGGTPHNGKMYGFYDPDGEPGNYGTPFQSSFIAAVATRRRSVISSYNAFRKIWDPNGMFENDYVLQILAE</sequence>
<evidence type="ECO:0000256" key="1">
    <source>
        <dbReference type="ARBA" id="ARBA00023002"/>
    </source>
</evidence>
<dbReference type="Gene3D" id="3.30.43.10">
    <property type="entry name" value="Uridine Diphospho-n-acetylenolpyruvylglucosamine Reductase, domain 2"/>
    <property type="match status" value="1"/>
</dbReference>
<evidence type="ECO:0000256" key="2">
    <source>
        <dbReference type="SAM" id="MobiDB-lite"/>
    </source>
</evidence>
<dbReference type="GO" id="GO:0003885">
    <property type="term" value="F:D-arabinono-1,4-lactone oxidase activity"/>
    <property type="evidence" value="ECO:0007669"/>
    <property type="project" value="InterPro"/>
</dbReference>
<evidence type="ECO:0000313" key="4">
    <source>
        <dbReference type="EMBL" id="CAD9820714.1"/>
    </source>
</evidence>
<dbReference type="Pfam" id="PF04030">
    <property type="entry name" value="ALO"/>
    <property type="match status" value="1"/>
</dbReference>
<evidence type="ECO:0000259" key="3">
    <source>
        <dbReference type="PROSITE" id="PS51387"/>
    </source>
</evidence>
<dbReference type="InterPro" id="IPR006094">
    <property type="entry name" value="Oxid_FAD_bind_N"/>
</dbReference>
<dbReference type="InterPro" id="IPR016166">
    <property type="entry name" value="FAD-bd_PCMH"/>
</dbReference>
<dbReference type="PANTHER" id="PTHR43762:SF1">
    <property type="entry name" value="D-ARABINONO-1,4-LACTONE OXIDASE"/>
    <property type="match status" value="1"/>
</dbReference>
<accession>A0A7S2UIH2</accession>
<dbReference type="InterPro" id="IPR010031">
    <property type="entry name" value="FAD_lactone_oxidase-like"/>
</dbReference>
<reference evidence="4" key="1">
    <citation type="submission" date="2021-01" db="EMBL/GenBank/DDBJ databases">
        <authorList>
            <person name="Corre E."/>
            <person name="Pelletier E."/>
            <person name="Niang G."/>
            <person name="Scheremetjew M."/>
            <person name="Finn R."/>
            <person name="Kale V."/>
            <person name="Holt S."/>
            <person name="Cochrane G."/>
            <person name="Meng A."/>
            <person name="Brown T."/>
            <person name="Cohen L."/>
        </authorList>
    </citation>
    <scope>NUCLEOTIDE SEQUENCE</scope>
    <source>
        <strain evidence="4">CCMP2084</strain>
    </source>
</reference>
<dbReference type="EMBL" id="HBHQ01018710">
    <property type="protein sequence ID" value="CAD9820714.1"/>
    <property type="molecule type" value="Transcribed_RNA"/>
</dbReference>
<dbReference type="PROSITE" id="PS51387">
    <property type="entry name" value="FAD_PCMH"/>
    <property type="match status" value="1"/>
</dbReference>
<dbReference type="PANTHER" id="PTHR43762">
    <property type="entry name" value="L-GULONOLACTONE OXIDASE"/>
    <property type="match status" value="1"/>
</dbReference>
<dbReference type="AlphaFoldDB" id="A0A7S2UIH2"/>
<dbReference type="GO" id="GO:0016020">
    <property type="term" value="C:membrane"/>
    <property type="evidence" value="ECO:0007669"/>
    <property type="project" value="InterPro"/>
</dbReference>
<name>A0A7S2UIH2_9STRA</name>
<keyword evidence="1" id="KW-0560">Oxidoreductase</keyword>
<organism evidence="4">
    <name type="scientific">Attheya septentrionalis</name>
    <dbReference type="NCBI Taxonomy" id="420275"/>
    <lineage>
        <taxon>Eukaryota</taxon>
        <taxon>Sar</taxon>
        <taxon>Stramenopiles</taxon>
        <taxon>Ochrophyta</taxon>
        <taxon>Bacillariophyta</taxon>
        <taxon>Coscinodiscophyceae</taxon>
        <taxon>Chaetocerotophycidae</taxon>
        <taxon>Chaetocerotales</taxon>
        <taxon>Attheyaceae</taxon>
        <taxon>Attheya</taxon>
    </lineage>
</organism>
<feature type="domain" description="FAD-binding PCMH-type" evidence="3">
    <location>
        <begin position="33"/>
        <end position="226"/>
    </location>
</feature>
<dbReference type="InterPro" id="IPR007173">
    <property type="entry name" value="ALO_C"/>
</dbReference>
<dbReference type="InterPro" id="IPR016167">
    <property type="entry name" value="FAD-bd_PCMH_sub1"/>
</dbReference>
<dbReference type="GO" id="GO:0071949">
    <property type="term" value="F:FAD binding"/>
    <property type="evidence" value="ECO:0007669"/>
    <property type="project" value="InterPro"/>
</dbReference>
<gene>
    <name evidence="4" type="ORF">ASEP1449_LOCUS12547</name>
</gene>
<dbReference type="SUPFAM" id="SSF56176">
    <property type="entry name" value="FAD-binding/transporter-associated domain-like"/>
    <property type="match status" value="1"/>
</dbReference>
<dbReference type="InterPro" id="IPR036318">
    <property type="entry name" value="FAD-bd_PCMH-like_sf"/>
</dbReference>
<feature type="region of interest" description="Disordered" evidence="2">
    <location>
        <begin position="1"/>
        <end position="20"/>
    </location>
</feature>
<dbReference type="InterPro" id="IPR016169">
    <property type="entry name" value="FAD-bd_PCMH_sub2"/>
</dbReference>
<dbReference type="Gene3D" id="3.30.465.10">
    <property type="match status" value="1"/>
</dbReference>